<feature type="coiled-coil region" evidence="1">
    <location>
        <begin position="96"/>
        <end position="130"/>
    </location>
</feature>
<evidence type="ECO:0000256" key="1">
    <source>
        <dbReference type="SAM" id="Coils"/>
    </source>
</evidence>
<evidence type="ECO:0000313" key="2">
    <source>
        <dbReference type="EMBL" id="KOB58136.1"/>
    </source>
</evidence>
<feature type="non-terminal residue" evidence="2">
    <location>
        <position position="248"/>
    </location>
</feature>
<keyword evidence="3" id="KW-1185">Reference proteome</keyword>
<gene>
    <name evidence="2" type="ORF">OBRU01_25515</name>
</gene>
<evidence type="ECO:0000313" key="3">
    <source>
        <dbReference type="Proteomes" id="UP000037510"/>
    </source>
</evidence>
<protein>
    <submittedName>
        <fullName evidence="2">Putative beclin 1-associated autophagy-related key regulator-like protein</fullName>
    </submittedName>
</protein>
<dbReference type="GO" id="GO:0016240">
    <property type="term" value="P:autophagosome membrane docking"/>
    <property type="evidence" value="ECO:0007669"/>
    <property type="project" value="TreeGrafter"/>
</dbReference>
<dbReference type="GO" id="GO:0000045">
    <property type="term" value="P:autophagosome assembly"/>
    <property type="evidence" value="ECO:0007669"/>
    <property type="project" value="TreeGrafter"/>
</dbReference>
<dbReference type="GO" id="GO:0097629">
    <property type="term" value="C:extrinsic component of omegasome membrane"/>
    <property type="evidence" value="ECO:0007669"/>
    <property type="project" value="TreeGrafter"/>
</dbReference>
<dbReference type="GO" id="GO:0043495">
    <property type="term" value="F:protein-membrane adaptor activity"/>
    <property type="evidence" value="ECO:0007669"/>
    <property type="project" value="TreeGrafter"/>
</dbReference>
<dbReference type="GO" id="GO:0000423">
    <property type="term" value="P:mitophagy"/>
    <property type="evidence" value="ECO:0007669"/>
    <property type="project" value="TreeGrafter"/>
</dbReference>
<comment type="caution">
    <text evidence="2">The sequence shown here is derived from an EMBL/GenBank/DDBJ whole genome shotgun (WGS) entry which is preliminary data.</text>
</comment>
<dbReference type="GO" id="GO:0005776">
    <property type="term" value="C:autophagosome"/>
    <property type="evidence" value="ECO:0007669"/>
    <property type="project" value="TreeGrafter"/>
</dbReference>
<accession>A0A0L7K4W0</accession>
<dbReference type="GO" id="GO:0035014">
    <property type="term" value="F:phosphatidylinositol 3-kinase regulator activity"/>
    <property type="evidence" value="ECO:0007669"/>
    <property type="project" value="TreeGrafter"/>
</dbReference>
<proteinExistence type="predicted"/>
<organism evidence="2 3">
    <name type="scientific">Operophtera brumata</name>
    <name type="common">Winter moth</name>
    <name type="synonym">Phalaena brumata</name>
    <dbReference type="NCBI Taxonomy" id="104452"/>
    <lineage>
        <taxon>Eukaryota</taxon>
        <taxon>Metazoa</taxon>
        <taxon>Ecdysozoa</taxon>
        <taxon>Arthropoda</taxon>
        <taxon>Hexapoda</taxon>
        <taxon>Insecta</taxon>
        <taxon>Pterygota</taxon>
        <taxon>Neoptera</taxon>
        <taxon>Endopterygota</taxon>
        <taxon>Lepidoptera</taxon>
        <taxon>Glossata</taxon>
        <taxon>Ditrysia</taxon>
        <taxon>Geometroidea</taxon>
        <taxon>Geometridae</taxon>
        <taxon>Larentiinae</taxon>
        <taxon>Operophtera</taxon>
    </lineage>
</organism>
<keyword evidence="1" id="KW-0175">Coiled coil</keyword>
<reference evidence="2 3" key="1">
    <citation type="journal article" date="2015" name="Genome Biol. Evol.">
        <title>The genome of winter moth (Operophtera brumata) provides a genomic perspective on sexual dimorphism and phenology.</title>
        <authorList>
            <person name="Derks M.F."/>
            <person name="Smit S."/>
            <person name="Salis L."/>
            <person name="Schijlen E."/>
            <person name="Bossers A."/>
            <person name="Mateman C."/>
            <person name="Pijl A.S."/>
            <person name="de Ridder D."/>
            <person name="Groenen M.A."/>
            <person name="Visser M.E."/>
            <person name="Megens H.J."/>
        </authorList>
    </citation>
    <scope>NUCLEOTIDE SEQUENCE [LARGE SCALE GENOMIC DNA]</scope>
    <source>
        <strain evidence="2">WM2013NL</strain>
        <tissue evidence="2">Head and thorax</tissue>
    </source>
</reference>
<sequence length="248" mass="28736">MASSYFTESEAPRDFRVSSTESDSHYTKCLLCYTVKRNFYCSECIRTGNFVQSSMPYSDRLKANRKYILDRCEKLLLPKLKKDTLITEAKQSRDRLDLLRLAIEQRRCNIEEKQKELAVLKTHNNDLKQKLPRYQKRVLTLGKHVQNQSIELHNKVSSYDEQTETLAALRRSRIRHLTKYIFPEPPKRPQLHIVTPWINTDADFSHIQAWSKEAALSASPACAVWRRNGAGLALAAQLLTLLAWVLDT</sequence>
<dbReference type="GO" id="GO:0035032">
    <property type="term" value="C:phosphatidylinositol 3-kinase complex, class III"/>
    <property type="evidence" value="ECO:0007669"/>
    <property type="project" value="TreeGrafter"/>
</dbReference>
<name>A0A0L7K4W0_OPEBR</name>
<dbReference type="PANTHER" id="PTHR13664:SF0">
    <property type="entry name" value="BECLIN 1-ASSOCIATED AUTOPHAGY-RELATED KEY REGULATOR"/>
    <property type="match status" value="1"/>
</dbReference>
<dbReference type="GO" id="GO:0009267">
    <property type="term" value="P:cellular response to starvation"/>
    <property type="evidence" value="ECO:0007669"/>
    <property type="project" value="TreeGrafter"/>
</dbReference>
<dbReference type="Proteomes" id="UP000037510">
    <property type="component" value="Unassembled WGS sequence"/>
</dbReference>
<dbReference type="PANTHER" id="PTHR13664">
    <property type="entry name" value="BECLIN 1-ASSOCIATED AUTOPHAGY-RELATED KEY REGULATOR"/>
    <property type="match status" value="1"/>
</dbReference>
<dbReference type="AlphaFoldDB" id="A0A0L7K4W0"/>
<dbReference type="GO" id="GO:0097632">
    <property type="term" value="C:extrinsic component of phagophore assembly site membrane"/>
    <property type="evidence" value="ECO:0007669"/>
    <property type="project" value="TreeGrafter"/>
</dbReference>
<dbReference type="STRING" id="104452.A0A0L7K4W0"/>
<dbReference type="EMBL" id="JTDY01010643">
    <property type="protein sequence ID" value="KOB58136.1"/>
    <property type="molecule type" value="Genomic_DNA"/>
</dbReference>